<evidence type="ECO:0000256" key="6">
    <source>
        <dbReference type="ARBA" id="ARBA00023015"/>
    </source>
</evidence>
<dbReference type="PRINTS" id="PR00047">
    <property type="entry name" value="STROIDFINGER"/>
</dbReference>
<dbReference type="Gene3D" id="3.30.50.10">
    <property type="entry name" value="Erythroid Transcription Factor GATA-1, subunit A"/>
    <property type="match status" value="1"/>
</dbReference>
<keyword evidence="5 11" id="KW-0862">Zinc</keyword>
<dbReference type="InterPro" id="IPR001628">
    <property type="entry name" value="Znf_hrmn_rcpt"/>
</dbReference>
<evidence type="ECO:0000256" key="4">
    <source>
        <dbReference type="ARBA" id="ARBA00022771"/>
    </source>
</evidence>
<keyword evidence="10 11" id="KW-0539">Nucleus</keyword>
<dbReference type="PANTHER" id="PTHR47630">
    <property type="entry name" value="NUCLEAR HORMONE RECEPTOR FAMILY-RELATED-RELATED"/>
    <property type="match status" value="1"/>
</dbReference>
<feature type="domain" description="NR LBD" evidence="13">
    <location>
        <begin position="135"/>
        <end position="396"/>
    </location>
</feature>
<dbReference type="FunFam" id="3.30.50.10:FF:000030">
    <property type="entry name" value="Nuclear Hormone Receptor family"/>
    <property type="match status" value="1"/>
</dbReference>
<keyword evidence="9 11" id="KW-0675">Receptor</keyword>
<evidence type="ECO:0000256" key="8">
    <source>
        <dbReference type="ARBA" id="ARBA00023163"/>
    </source>
</evidence>
<dbReference type="InterPro" id="IPR035500">
    <property type="entry name" value="NHR-like_dom_sf"/>
</dbReference>
<proteinExistence type="inferred from homology"/>
<dbReference type="GO" id="GO:0003700">
    <property type="term" value="F:DNA-binding transcription factor activity"/>
    <property type="evidence" value="ECO:0007669"/>
    <property type="project" value="InterPro"/>
</dbReference>
<dbReference type="AlphaFoldDB" id="A0A914VGK4"/>
<evidence type="ECO:0000256" key="3">
    <source>
        <dbReference type="ARBA" id="ARBA00022723"/>
    </source>
</evidence>
<evidence type="ECO:0000256" key="1">
    <source>
        <dbReference type="ARBA" id="ARBA00004123"/>
    </source>
</evidence>
<dbReference type="GO" id="GO:0000978">
    <property type="term" value="F:RNA polymerase II cis-regulatory region sequence-specific DNA binding"/>
    <property type="evidence" value="ECO:0007669"/>
    <property type="project" value="InterPro"/>
</dbReference>
<evidence type="ECO:0000259" key="13">
    <source>
        <dbReference type="PROSITE" id="PS51843"/>
    </source>
</evidence>
<dbReference type="InterPro" id="IPR013088">
    <property type="entry name" value="Znf_NHR/GATA"/>
</dbReference>
<dbReference type="PROSITE" id="PS00031">
    <property type="entry name" value="NUCLEAR_REC_DBD_1"/>
    <property type="match status" value="1"/>
</dbReference>
<dbReference type="SUPFAM" id="SSF57716">
    <property type="entry name" value="Glucocorticoid receptor-like (DNA-binding domain)"/>
    <property type="match status" value="1"/>
</dbReference>
<keyword evidence="7 11" id="KW-0238">DNA-binding</keyword>
<keyword evidence="4 11" id="KW-0863">Zinc-finger</keyword>
<accession>A0A914VGK4</accession>
<dbReference type="Pfam" id="PF00105">
    <property type="entry name" value="zf-C4"/>
    <property type="match status" value="1"/>
</dbReference>
<keyword evidence="6 11" id="KW-0805">Transcription regulation</keyword>
<dbReference type="SUPFAM" id="SSF48508">
    <property type="entry name" value="Nuclear receptor ligand-binding domain"/>
    <property type="match status" value="1"/>
</dbReference>
<dbReference type="SMART" id="SM00399">
    <property type="entry name" value="ZnF_C4"/>
    <property type="match status" value="1"/>
</dbReference>
<evidence type="ECO:0000256" key="2">
    <source>
        <dbReference type="ARBA" id="ARBA00005993"/>
    </source>
</evidence>
<dbReference type="CDD" id="cd06157">
    <property type="entry name" value="NR_LBD"/>
    <property type="match status" value="1"/>
</dbReference>
<dbReference type="PROSITE" id="PS51843">
    <property type="entry name" value="NR_LBD"/>
    <property type="match status" value="1"/>
</dbReference>
<evidence type="ECO:0000256" key="5">
    <source>
        <dbReference type="ARBA" id="ARBA00022833"/>
    </source>
</evidence>
<protein>
    <submittedName>
        <fullName evidence="15">Uncharacterized protein</fullName>
    </submittedName>
</protein>
<comment type="subcellular location">
    <subcellularLocation>
        <location evidence="1 11">Nucleus</location>
    </subcellularLocation>
</comment>
<keyword evidence="3 11" id="KW-0479">Metal-binding</keyword>
<dbReference type="GO" id="GO:0005634">
    <property type="term" value="C:nucleus"/>
    <property type="evidence" value="ECO:0007669"/>
    <property type="project" value="UniProtKB-SubCell"/>
</dbReference>
<evidence type="ECO:0000256" key="9">
    <source>
        <dbReference type="ARBA" id="ARBA00023170"/>
    </source>
</evidence>
<feature type="domain" description="Nuclear receptor" evidence="12">
    <location>
        <begin position="21"/>
        <end position="96"/>
    </location>
</feature>
<comment type="similarity">
    <text evidence="2 11">Belongs to the nuclear hormone receptor family.</text>
</comment>
<name>A0A914VGK4_9BILA</name>
<organism evidence="14 15">
    <name type="scientific">Plectus sambesii</name>
    <dbReference type="NCBI Taxonomy" id="2011161"/>
    <lineage>
        <taxon>Eukaryota</taxon>
        <taxon>Metazoa</taxon>
        <taxon>Ecdysozoa</taxon>
        <taxon>Nematoda</taxon>
        <taxon>Chromadorea</taxon>
        <taxon>Plectida</taxon>
        <taxon>Plectina</taxon>
        <taxon>Plectoidea</taxon>
        <taxon>Plectidae</taxon>
        <taxon>Plectus</taxon>
    </lineage>
</organism>
<dbReference type="PANTHER" id="PTHR47630:SF4">
    <property type="entry name" value="NUCLEAR HORMONE RECEPTOR FAMILY MEMBER NHR-62"/>
    <property type="match status" value="1"/>
</dbReference>
<dbReference type="PROSITE" id="PS51030">
    <property type="entry name" value="NUCLEAR_REC_DBD_2"/>
    <property type="match status" value="1"/>
</dbReference>
<evidence type="ECO:0000256" key="11">
    <source>
        <dbReference type="RuleBase" id="RU004334"/>
    </source>
</evidence>
<dbReference type="CDD" id="cd06960">
    <property type="entry name" value="NR_DBD_HNF4A"/>
    <property type="match status" value="1"/>
</dbReference>
<sequence>MSIRAADTTLLKSGAEVMDSWKICEICGDKANSRHYGAMACNGCKAFFRRSIWNNRQYRCRFKGTCAMLKELRTACKACRLKKCLHCGMDPRELLGTRKAEAEKTLSLPEDPQYVAQPLKMAVCEIKRQPMPHCDPIDLLTQIDRFIAARVDPSFQIFIEQPDIPFQIAFRNPSLIIRRTQINCAAERIASANDILDECRRMLVLYIDWLHSFTDFQSLPAAVQIALAKARFSNFMWLVCAWRTYRAGCPGVCNSRGSYFPCNRQQRCLPDLKDITSLFMKVMVEEIRRIDLDETEFCLLKAIDLFNYEAIDELEECEKTIIGKKREKYIKLLYEYILNRFKHFNELDVALRVGKLMQLLVENARITLMGNSNIAALDAMGVVELDQLNCEVFVKEASPAF</sequence>
<dbReference type="Gene3D" id="1.10.565.10">
    <property type="entry name" value="Retinoid X Receptor"/>
    <property type="match status" value="1"/>
</dbReference>
<evidence type="ECO:0000313" key="15">
    <source>
        <dbReference type="WBParaSite" id="PSAMB.scaffold193size67091.g3184.t1"/>
    </source>
</evidence>
<reference evidence="15" key="1">
    <citation type="submission" date="2022-11" db="UniProtKB">
        <authorList>
            <consortium name="WormBaseParasite"/>
        </authorList>
    </citation>
    <scope>IDENTIFICATION</scope>
</reference>
<dbReference type="WBParaSite" id="PSAMB.scaffold193size67091.g3184.t1">
    <property type="protein sequence ID" value="PSAMB.scaffold193size67091.g3184.t1"/>
    <property type="gene ID" value="PSAMB.scaffold193size67091.g3184"/>
</dbReference>
<evidence type="ECO:0000259" key="12">
    <source>
        <dbReference type="PROSITE" id="PS51030"/>
    </source>
</evidence>
<dbReference type="InterPro" id="IPR052499">
    <property type="entry name" value="C.elegans_NHRs"/>
</dbReference>
<dbReference type="Proteomes" id="UP000887566">
    <property type="component" value="Unplaced"/>
</dbReference>
<dbReference type="GO" id="GO:0008270">
    <property type="term" value="F:zinc ion binding"/>
    <property type="evidence" value="ECO:0007669"/>
    <property type="project" value="UniProtKB-KW"/>
</dbReference>
<evidence type="ECO:0000313" key="14">
    <source>
        <dbReference type="Proteomes" id="UP000887566"/>
    </source>
</evidence>
<evidence type="ECO:0000256" key="7">
    <source>
        <dbReference type="ARBA" id="ARBA00023125"/>
    </source>
</evidence>
<evidence type="ECO:0000256" key="10">
    <source>
        <dbReference type="ARBA" id="ARBA00023242"/>
    </source>
</evidence>
<dbReference type="SMART" id="SM00430">
    <property type="entry name" value="HOLI"/>
    <property type="match status" value="1"/>
</dbReference>
<dbReference type="Pfam" id="PF00104">
    <property type="entry name" value="Hormone_recep"/>
    <property type="match status" value="1"/>
</dbReference>
<keyword evidence="14" id="KW-1185">Reference proteome</keyword>
<dbReference type="InterPro" id="IPR000536">
    <property type="entry name" value="Nucl_hrmn_rcpt_lig-bd"/>
</dbReference>
<dbReference type="InterPro" id="IPR049636">
    <property type="entry name" value="HNF4-like_DBD"/>
</dbReference>
<keyword evidence="8 11" id="KW-0804">Transcription</keyword>